<organism evidence="2 3">
    <name type="scientific">Rhizobium mongolense</name>
    <dbReference type="NCBI Taxonomy" id="57676"/>
    <lineage>
        <taxon>Bacteria</taxon>
        <taxon>Pseudomonadati</taxon>
        <taxon>Pseudomonadota</taxon>
        <taxon>Alphaproteobacteria</taxon>
        <taxon>Hyphomicrobiales</taxon>
        <taxon>Rhizobiaceae</taxon>
        <taxon>Rhizobium/Agrobacterium group</taxon>
        <taxon>Rhizobium</taxon>
    </lineage>
</organism>
<evidence type="ECO:0000313" key="3">
    <source>
        <dbReference type="Proteomes" id="UP000533641"/>
    </source>
</evidence>
<dbReference type="AlphaFoldDB" id="A0A7W6RHB0"/>
<comment type="caution">
    <text evidence="2">The sequence shown here is derived from an EMBL/GenBank/DDBJ whole genome shotgun (WGS) entry which is preliminary data.</text>
</comment>
<reference evidence="2 3" key="1">
    <citation type="submission" date="2020-08" db="EMBL/GenBank/DDBJ databases">
        <title>Genomic Encyclopedia of Type Strains, Phase IV (KMG-V): Genome sequencing to study the core and pangenomes of soil and plant-associated prokaryotes.</title>
        <authorList>
            <person name="Whitman W."/>
        </authorList>
    </citation>
    <scope>NUCLEOTIDE SEQUENCE [LARGE SCALE GENOMIC DNA]</scope>
    <source>
        <strain evidence="2 3">SEMIA 402</strain>
    </source>
</reference>
<evidence type="ECO:0000313" key="2">
    <source>
        <dbReference type="EMBL" id="MBB4272518.1"/>
    </source>
</evidence>
<gene>
    <name evidence="2" type="ORF">GGE12_000260</name>
</gene>
<dbReference type="EMBL" id="JACIGM010000001">
    <property type="protein sequence ID" value="MBB4272518.1"/>
    <property type="molecule type" value="Genomic_DNA"/>
</dbReference>
<protein>
    <submittedName>
        <fullName evidence="2">Uncharacterized protein</fullName>
    </submittedName>
</protein>
<accession>A0A7W6RHB0</accession>
<keyword evidence="1" id="KW-1133">Transmembrane helix</keyword>
<feature type="transmembrane region" description="Helical" evidence="1">
    <location>
        <begin position="26"/>
        <end position="45"/>
    </location>
</feature>
<evidence type="ECO:0000256" key="1">
    <source>
        <dbReference type="SAM" id="Phobius"/>
    </source>
</evidence>
<name>A0A7W6RHB0_9HYPH</name>
<keyword evidence="1" id="KW-0472">Membrane</keyword>
<proteinExistence type="predicted"/>
<dbReference type="Proteomes" id="UP000533641">
    <property type="component" value="Unassembled WGS sequence"/>
</dbReference>
<sequence>MTHAIQKPAVFDCCNDIFKAYSTTGMSLQLLFFSTLQIALVMPVLQR</sequence>
<keyword evidence="1" id="KW-0812">Transmembrane</keyword>